<name>A0AAD6A880_9TELE</name>
<feature type="non-terminal residue" evidence="1">
    <location>
        <position position="1"/>
    </location>
</feature>
<dbReference type="Gene3D" id="3.40.50.300">
    <property type="entry name" value="P-loop containing nucleotide triphosphate hydrolases"/>
    <property type="match status" value="1"/>
</dbReference>
<dbReference type="SUPFAM" id="SSF52540">
    <property type="entry name" value="P-loop containing nucleoside triphosphate hydrolases"/>
    <property type="match status" value="1"/>
</dbReference>
<protein>
    <recommendedName>
        <fullName evidence="3">G domain-containing protein</fullName>
    </recommendedName>
</protein>
<dbReference type="Proteomes" id="UP001219934">
    <property type="component" value="Unassembled WGS sequence"/>
</dbReference>
<reference evidence="1" key="1">
    <citation type="submission" date="2022-11" db="EMBL/GenBank/DDBJ databases">
        <title>Chromosome-level genome of Pogonophryne albipinna.</title>
        <authorList>
            <person name="Jo E."/>
        </authorList>
    </citation>
    <scope>NUCLEOTIDE SEQUENCE</scope>
    <source>
        <strain evidence="1">SGF0006</strain>
        <tissue evidence="1">Muscle</tissue>
    </source>
</reference>
<dbReference type="GO" id="GO:0006955">
    <property type="term" value="P:immune response"/>
    <property type="evidence" value="ECO:0007669"/>
    <property type="project" value="TreeGrafter"/>
</dbReference>
<evidence type="ECO:0000313" key="2">
    <source>
        <dbReference type="Proteomes" id="UP001219934"/>
    </source>
</evidence>
<dbReference type="AlphaFoldDB" id="A0AAD6A880"/>
<keyword evidence="2" id="KW-1185">Reference proteome</keyword>
<dbReference type="PANTHER" id="PTHR14241">
    <property type="entry name" value="INTERFERON-INDUCED PROTEIN 44"/>
    <property type="match status" value="1"/>
</dbReference>
<dbReference type="InterPro" id="IPR027417">
    <property type="entry name" value="P-loop_NTPase"/>
</dbReference>
<accession>A0AAD6A880</accession>
<sequence>SNHQSSTDSRTDHSLQTQSSLPPLLLIPLEPWREINWNDKQGTLQHVKAIRPKTEGQVIRILLHGLVGAGKSSFINSVDSVLQGRMCSPALVANSSSDCCTKKHITHKFNNGNQDTFYPFVINDNMGLRNNCSRSNRNNHVRDIEQVLKGHVSEGYTFNPERRISMDSPFLNLNPSANDKVQVLVFVIDANTFSQMNEKAVETLQDIRDEASRLDIPQVALLTKIDEVCPEIQQDVKNVYKSKILKEKMKEVSARVGIPENCILPLKNYSEELDLNSDTDALILSALKHILQLGNDHLNKHYT</sequence>
<organism evidence="1 2">
    <name type="scientific">Pogonophryne albipinna</name>
    <dbReference type="NCBI Taxonomy" id="1090488"/>
    <lineage>
        <taxon>Eukaryota</taxon>
        <taxon>Metazoa</taxon>
        <taxon>Chordata</taxon>
        <taxon>Craniata</taxon>
        <taxon>Vertebrata</taxon>
        <taxon>Euteleostomi</taxon>
        <taxon>Actinopterygii</taxon>
        <taxon>Neopterygii</taxon>
        <taxon>Teleostei</taxon>
        <taxon>Neoteleostei</taxon>
        <taxon>Acanthomorphata</taxon>
        <taxon>Eupercaria</taxon>
        <taxon>Perciformes</taxon>
        <taxon>Notothenioidei</taxon>
        <taxon>Pogonophryne</taxon>
    </lineage>
</organism>
<evidence type="ECO:0000313" key="1">
    <source>
        <dbReference type="EMBL" id="KAJ4920269.1"/>
    </source>
</evidence>
<comment type="caution">
    <text evidence="1">The sequence shown here is derived from an EMBL/GenBank/DDBJ whole genome shotgun (WGS) entry which is preliminary data.</text>
</comment>
<dbReference type="PANTHER" id="PTHR14241:SF32">
    <property type="entry name" value="VWFA DOMAIN-CONTAINING PROTEIN-RELATED"/>
    <property type="match status" value="1"/>
</dbReference>
<dbReference type="EMBL" id="JAPTMU010000210">
    <property type="protein sequence ID" value="KAJ4920269.1"/>
    <property type="molecule type" value="Genomic_DNA"/>
</dbReference>
<evidence type="ECO:0008006" key="3">
    <source>
        <dbReference type="Google" id="ProtNLM"/>
    </source>
</evidence>
<proteinExistence type="predicted"/>
<gene>
    <name evidence="1" type="ORF">JOQ06_000049</name>
</gene>